<keyword evidence="3" id="KW-1185">Reference proteome</keyword>
<evidence type="ECO:0000313" key="2">
    <source>
        <dbReference type="EMBL" id="GFO26181.1"/>
    </source>
</evidence>
<dbReference type="AlphaFoldDB" id="A0AAV4C092"/>
<comment type="caution">
    <text evidence="2">The sequence shown here is derived from an EMBL/GenBank/DDBJ whole genome shotgun (WGS) entry which is preliminary data.</text>
</comment>
<protein>
    <submittedName>
        <fullName evidence="2">Uncharacterized protein</fullName>
    </submittedName>
</protein>
<accession>A0AAV4C092</accession>
<name>A0AAV4C092_9GAST</name>
<organism evidence="2 3">
    <name type="scientific">Plakobranchus ocellatus</name>
    <dbReference type="NCBI Taxonomy" id="259542"/>
    <lineage>
        <taxon>Eukaryota</taxon>
        <taxon>Metazoa</taxon>
        <taxon>Spiralia</taxon>
        <taxon>Lophotrochozoa</taxon>
        <taxon>Mollusca</taxon>
        <taxon>Gastropoda</taxon>
        <taxon>Heterobranchia</taxon>
        <taxon>Euthyneura</taxon>
        <taxon>Panpulmonata</taxon>
        <taxon>Sacoglossa</taxon>
        <taxon>Placobranchoidea</taxon>
        <taxon>Plakobranchidae</taxon>
        <taxon>Plakobranchus</taxon>
    </lineage>
</organism>
<reference evidence="2 3" key="1">
    <citation type="journal article" date="2021" name="Elife">
        <title>Chloroplast acquisition without the gene transfer in kleptoplastic sea slugs, Plakobranchus ocellatus.</title>
        <authorList>
            <person name="Maeda T."/>
            <person name="Takahashi S."/>
            <person name="Yoshida T."/>
            <person name="Shimamura S."/>
            <person name="Takaki Y."/>
            <person name="Nagai Y."/>
            <person name="Toyoda A."/>
            <person name="Suzuki Y."/>
            <person name="Arimoto A."/>
            <person name="Ishii H."/>
            <person name="Satoh N."/>
            <person name="Nishiyama T."/>
            <person name="Hasebe M."/>
            <person name="Maruyama T."/>
            <person name="Minagawa J."/>
            <person name="Obokata J."/>
            <person name="Shigenobu S."/>
        </authorList>
    </citation>
    <scope>NUCLEOTIDE SEQUENCE [LARGE SCALE GENOMIC DNA]</scope>
</reference>
<evidence type="ECO:0000256" key="1">
    <source>
        <dbReference type="SAM" id="MobiDB-lite"/>
    </source>
</evidence>
<evidence type="ECO:0000313" key="3">
    <source>
        <dbReference type="Proteomes" id="UP000735302"/>
    </source>
</evidence>
<gene>
    <name evidence="2" type="ORF">PoB_005268600</name>
</gene>
<feature type="region of interest" description="Disordered" evidence="1">
    <location>
        <begin position="30"/>
        <end position="56"/>
    </location>
</feature>
<proteinExistence type="predicted"/>
<dbReference type="Proteomes" id="UP000735302">
    <property type="component" value="Unassembled WGS sequence"/>
</dbReference>
<sequence>MPQVCPLPPNLFESKEVTRTLLGLAHFRSITSRPPSSGRRKRFRHPSPGTIRPGSDVCRTVQQQPPGSFCKFVLWLVYQNLSSAPRTIVLAQTLCWRFQIIEGYTSTHAENKDQP</sequence>
<dbReference type="EMBL" id="BLXT01005793">
    <property type="protein sequence ID" value="GFO26181.1"/>
    <property type="molecule type" value="Genomic_DNA"/>
</dbReference>